<keyword evidence="2" id="KW-1185">Reference proteome</keyword>
<reference evidence="1 2" key="1">
    <citation type="submission" date="2024-03" db="EMBL/GenBank/DDBJ databases">
        <title>Complete genome sequence of the green alga Chloropicon roscoffensis RCC1871.</title>
        <authorList>
            <person name="Lemieux C."/>
            <person name="Pombert J.-F."/>
            <person name="Otis C."/>
            <person name="Turmel M."/>
        </authorList>
    </citation>
    <scope>NUCLEOTIDE SEQUENCE [LARGE SCALE GENOMIC DNA]</scope>
    <source>
        <strain evidence="1 2">RCC1871</strain>
    </source>
</reference>
<evidence type="ECO:0000313" key="1">
    <source>
        <dbReference type="EMBL" id="WZN60240.1"/>
    </source>
</evidence>
<name>A0AAX4P2E6_9CHLO</name>
<dbReference type="Proteomes" id="UP001472866">
    <property type="component" value="Chromosome 02"/>
</dbReference>
<evidence type="ECO:0000313" key="2">
    <source>
        <dbReference type="Proteomes" id="UP001472866"/>
    </source>
</evidence>
<accession>A0AAX4P2E6</accession>
<evidence type="ECO:0008006" key="3">
    <source>
        <dbReference type="Google" id="ProtNLM"/>
    </source>
</evidence>
<sequence length="1225" mass="129784">MATSPLYDQRGSAQAHRHAAALPVGARELCLEDLEAKLLLRRNELDARKAFVLCQVLDVLRSPSASRALAPSLRRLAVIVLDFVAIAGDPDLLSTALEVIACAKSLVDCGGNEAAATEFSEFLLRRAWLHLQTAPGSGPLAEVAIGLMRSLAHKDPMAVAKATASGTAFLDSVLSGLADARAAHDAAEVDVAAVSLLWGCHLRYPCASTTKSLLIDRAPRIHALVLRCQLRPGSSTRLKVSCSDFMIGVLESTPALFDHRAAPEFAPSERDGRHGGSGTLLSLLALAAKDCLVSPDEVACSNGVRMAAHLLGRTEGSVDPDFADHVVNLARRHGLAWHREGSGSNLLEAQEAALVGTLGEAVSRGGLPDPCLVRAADACAMWLRASQDLSTPSFALDLLEVVGTCLSRLASPQSAWEASPLRILQALEGQVMRPRREEASPTRACSAALRVLERMAAACSISWRGDGTGSPPREVSAEEAEALARTCGYVVCLADRLARGRACGADALLPPSQEESAEACIASALSAMAEARFALSRAPERRDLLACIQPVCAGFRDLLIPLALQQPIGPLTGRSLLSAMLAFTSRVAGEGEGPAELLCQSRALAAQIFASDAIFVLLGLGIRSENASRQASVIVRRLVASVTGKAPAADFVGHLACPERPLSSILEGILANCQGAELCDALCDAMVLASCVLYTSGTTGENRELAAAVCEVASRSDVQPHNAVALHCAALLGFLGGEDEVVDLIGLGTRTPDEVVQAVDLMPTLAHVGLLARFSRAREPCQVEQDALLLCVFRIAGNQDVPFCKLFEFASVDGLVRLATRAMEKALRERLRLEPQRICHVIHFVADLCESPNFRECLFGEDFIVLALRFLKSDPGQGAPMPTAWREAIAREVFCLLLRHAGGDDQSGASCCWLPFLRGVQDIAVASEAKEGSASPIPMDLLHALLPRVLTSAAMVGEVAPLVRLCVASADSCLISGEEAVSGAVLFLDRVAGLEREHLVRARDEAGLAEDAGLLDPADNNDGDVWGGEIDFVRLVCAVGSLLRDGKVAALNGSLLSLAVSLLHIWRDRKGGEAGGAVHTITDEFVHTAHDLLVSSHQVLGGSPPSAPATRRVAAIECIRLLVSSETIHASVRRKIACFPWNEPIFQAVLTSSYNGAPGSLGSALSRELLEIVLAYGSGKLGSPPRWLLAFLRRNHHLLMIVCEGAEGGSGKRTRAMAVSELARW</sequence>
<proteinExistence type="predicted"/>
<gene>
    <name evidence="1" type="ORF">HKI87_02g17690</name>
</gene>
<dbReference type="EMBL" id="CP151502">
    <property type="protein sequence ID" value="WZN60240.1"/>
    <property type="molecule type" value="Genomic_DNA"/>
</dbReference>
<protein>
    <recommendedName>
        <fullName evidence="3">MMS19 nucleotide excision repair protein</fullName>
    </recommendedName>
</protein>
<dbReference type="AlphaFoldDB" id="A0AAX4P2E6"/>
<organism evidence="1 2">
    <name type="scientific">Chloropicon roscoffensis</name>
    <dbReference type="NCBI Taxonomy" id="1461544"/>
    <lineage>
        <taxon>Eukaryota</taxon>
        <taxon>Viridiplantae</taxon>
        <taxon>Chlorophyta</taxon>
        <taxon>Chloropicophyceae</taxon>
        <taxon>Chloropicales</taxon>
        <taxon>Chloropicaceae</taxon>
        <taxon>Chloropicon</taxon>
    </lineage>
</organism>